<evidence type="ECO:0000256" key="5">
    <source>
        <dbReference type="ARBA" id="ARBA00022825"/>
    </source>
</evidence>
<keyword evidence="6" id="KW-1015">Disulfide bond</keyword>
<dbReference type="InterPro" id="IPR033116">
    <property type="entry name" value="TRYPSIN_SER"/>
</dbReference>
<dbReference type="InParanoid" id="T1IDC6"/>
<sequence length="232" mass="26679">MVDYITFSSLARNCGAFVVFFQLQNRCNGKFEAAVDVEDCFVNRRFHYNTMLNDIALIKLKRKIYYQPVFLPRSVNHQERLIANYGRRAEIIGYGVTEPEGKEPCVLQSAYVQIFSRRYCEKSELNKLINTNFKTLLCAGRVQGGTDACQNSCSSFTFKHFFRKIDVRESSDATEGDSGGPLLIYTGRKYYLVGITSFGLECAIRDYPGVYTSVAYYLDWIKQTIWKNKLNN</sequence>
<evidence type="ECO:0000256" key="6">
    <source>
        <dbReference type="ARBA" id="ARBA00023157"/>
    </source>
</evidence>
<dbReference type="Gene3D" id="2.40.10.10">
    <property type="entry name" value="Trypsin-like serine proteases"/>
    <property type="match status" value="1"/>
</dbReference>
<dbReference type="VEuPathDB" id="VectorBase:RPRC014296"/>
<dbReference type="HOGENOM" id="CLU_1197464_0_0_1"/>
<dbReference type="PANTHER" id="PTHR24264">
    <property type="entry name" value="TRYPSIN-RELATED"/>
    <property type="match status" value="1"/>
</dbReference>
<keyword evidence="2" id="KW-0964">Secreted</keyword>
<evidence type="ECO:0000256" key="3">
    <source>
        <dbReference type="ARBA" id="ARBA00022670"/>
    </source>
</evidence>
<dbReference type="InterPro" id="IPR001254">
    <property type="entry name" value="Trypsin_dom"/>
</dbReference>
<dbReference type="Pfam" id="PF00089">
    <property type="entry name" value="Trypsin"/>
    <property type="match status" value="2"/>
</dbReference>
<evidence type="ECO:0000256" key="2">
    <source>
        <dbReference type="ARBA" id="ARBA00022525"/>
    </source>
</evidence>
<keyword evidence="4" id="KW-0378">Hydrolase</keyword>
<proteinExistence type="predicted"/>
<dbReference type="AlphaFoldDB" id="T1IDC6"/>
<evidence type="ECO:0000313" key="8">
    <source>
        <dbReference type="EnsemblMetazoa" id="RPRC014296-PA"/>
    </source>
</evidence>
<keyword evidence="9" id="KW-1185">Reference proteome</keyword>
<dbReference type="PROSITE" id="PS50240">
    <property type="entry name" value="TRYPSIN_DOM"/>
    <property type="match status" value="1"/>
</dbReference>
<dbReference type="CDD" id="cd00190">
    <property type="entry name" value="Tryp_SPc"/>
    <property type="match status" value="1"/>
</dbReference>
<feature type="domain" description="Peptidase S1" evidence="7">
    <location>
        <begin position="11"/>
        <end position="226"/>
    </location>
</feature>
<keyword evidence="3" id="KW-0645">Protease</keyword>
<dbReference type="GO" id="GO:0006508">
    <property type="term" value="P:proteolysis"/>
    <property type="evidence" value="ECO:0007669"/>
    <property type="project" value="UniProtKB-KW"/>
</dbReference>
<keyword evidence="5" id="KW-0720">Serine protease</keyword>
<name>T1IDC6_RHOPR</name>
<dbReference type="InterPro" id="IPR009003">
    <property type="entry name" value="Peptidase_S1_PA"/>
</dbReference>
<dbReference type="Proteomes" id="UP000015103">
    <property type="component" value="Unassembled WGS sequence"/>
</dbReference>
<dbReference type="SMART" id="SM00020">
    <property type="entry name" value="Tryp_SPc"/>
    <property type="match status" value="1"/>
</dbReference>
<organism evidence="8 9">
    <name type="scientific">Rhodnius prolixus</name>
    <name type="common">Triatomid bug</name>
    <dbReference type="NCBI Taxonomy" id="13249"/>
    <lineage>
        <taxon>Eukaryota</taxon>
        <taxon>Metazoa</taxon>
        <taxon>Ecdysozoa</taxon>
        <taxon>Arthropoda</taxon>
        <taxon>Hexapoda</taxon>
        <taxon>Insecta</taxon>
        <taxon>Pterygota</taxon>
        <taxon>Neoptera</taxon>
        <taxon>Paraneoptera</taxon>
        <taxon>Hemiptera</taxon>
        <taxon>Heteroptera</taxon>
        <taxon>Panheteroptera</taxon>
        <taxon>Cimicomorpha</taxon>
        <taxon>Reduviidae</taxon>
        <taxon>Triatominae</taxon>
        <taxon>Rhodnius</taxon>
    </lineage>
</organism>
<dbReference type="OMA" id="CEKSELN"/>
<dbReference type="PRINTS" id="PR00722">
    <property type="entry name" value="CHYMOTRYPSIN"/>
</dbReference>
<dbReference type="GO" id="GO:0004252">
    <property type="term" value="F:serine-type endopeptidase activity"/>
    <property type="evidence" value="ECO:0007669"/>
    <property type="project" value="InterPro"/>
</dbReference>
<dbReference type="InterPro" id="IPR043504">
    <property type="entry name" value="Peptidase_S1_PA_chymotrypsin"/>
</dbReference>
<evidence type="ECO:0000256" key="4">
    <source>
        <dbReference type="ARBA" id="ARBA00022801"/>
    </source>
</evidence>
<accession>T1IDC6</accession>
<dbReference type="GO" id="GO:0005615">
    <property type="term" value="C:extracellular space"/>
    <property type="evidence" value="ECO:0007669"/>
    <property type="project" value="TreeGrafter"/>
</dbReference>
<dbReference type="eggNOG" id="KOG3627">
    <property type="taxonomic scope" value="Eukaryota"/>
</dbReference>
<evidence type="ECO:0000256" key="1">
    <source>
        <dbReference type="ARBA" id="ARBA00004613"/>
    </source>
</evidence>
<dbReference type="EnsemblMetazoa" id="RPRC014296-RA">
    <property type="protein sequence ID" value="RPRC014296-PA"/>
    <property type="gene ID" value="RPRC014296"/>
</dbReference>
<dbReference type="PROSITE" id="PS00135">
    <property type="entry name" value="TRYPSIN_SER"/>
    <property type="match status" value="1"/>
</dbReference>
<evidence type="ECO:0000313" key="9">
    <source>
        <dbReference type="Proteomes" id="UP000015103"/>
    </source>
</evidence>
<dbReference type="PANTHER" id="PTHR24264:SF65">
    <property type="entry name" value="SRCR DOMAIN-CONTAINING PROTEIN"/>
    <property type="match status" value="1"/>
</dbReference>
<reference evidence="8" key="1">
    <citation type="submission" date="2015-05" db="UniProtKB">
        <authorList>
            <consortium name="EnsemblMetazoa"/>
        </authorList>
    </citation>
    <scope>IDENTIFICATION</scope>
</reference>
<dbReference type="SUPFAM" id="SSF50494">
    <property type="entry name" value="Trypsin-like serine proteases"/>
    <property type="match status" value="1"/>
</dbReference>
<dbReference type="InterPro" id="IPR050127">
    <property type="entry name" value="Serine_Proteases_S1"/>
</dbReference>
<dbReference type="STRING" id="13249.T1IDC6"/>
<dbReference type="EMBL" id="ACPB03002937">
    <property type="status" value="NOT_ANNOTATED_CDS"/>
    <property type="molecule type" value="Genomic_DNA"/>
</dbReference>
<protein>
    <submittedName>
        <fullName evidence="8">Peptidase S1 domain-containing protein</fullName>
    </submittedName>
</protein>
<dbReference type="InterPro" id="IPR001314">
    <property type="entry name" value="Peptidase_S1A"/>
</dbReference>
<evidence type="ECO:0000259" key="7">
    <source>
        <dbReference type="PROSITE" id="PS50240"/>
    </source>
</evidence>
<comment type="subcellular location">
    <subcellularLocation>
        <location evidence="1">Secreted</location>
    </subcellularLocation>
</comment>